<dbReference type="GO" id="GO:0034480">
    <property type="term" value="F:phosphatidylcholine phospholipase C activity"/>
    <property type="evidence" value="ECO:0007669"/>
    <property type="project" value="UniProtKB-EC"/>
</dbReference>
<keyword evidence="7" id="KW-1185">Reference proteome</keyword>
<dbReference type="PANTHER" id="PTHR31956:SF1">
    <property type="entry name" value="NON-SPECIFIC PHOSPHOLIPASE C1"/>
    <property type="match status" value="1"/>
</dbReference>
<dbReference type="KEGG" id="fau:Fraau_3176"/>
<dbReference type="OrthoDB" id="9770871at2"/>
<evidence type="ECO:0000256" key="2">
    <source>
        <dbReference type="ARBA" id="ARBA00012018"/>
    </source>
</evidence>
<dbReference type="Proteomes" id="UP000005234">
    <property type="component" value="Chromosome"/>
</dbReference>
<comment type="similarity">
    <text evidence="1">Belongs to the bacterial phospholipase C family.</text>
</comment>
<evidence type="ECO:0000256" key="4">
    <source>
        <dbReference type="SAM" id="MobiDB-lite"/>
    </source>
</evidence>
<dbReference type="NCBIfam" id="TIGR03396">
    <property type="entry name" value="PC_PLC"/>
    <property type="match status" value="1"/>
</dbReference>
<dbReference type="InterPro" id="IPR017850">
    <property type="entry name" value="Alkaline_phosphatase_core_sf"/>
</dbReference>
<dbReference type="EMBL" id="CP003350">
    <property type="protein sequence ID" value="AFC87499.1"/>
    <property type="molecule type" value="Genomic_DNA"/>
</dbReference>
<dbReference type="CDD" id="cd16014">
    <property type="entry name" value="PLC"/>
    <property type="match status" value="1"/>
</dbReference>
<accession>H8L191</accession>
<dbReference type="PROSITE" id="PS51318">
    <property type="entry name" value="TAT"/>
    <property type="match status" value="1"/>
</dbReference>
<evidence type="ECO:0000313" key="7">
    <source>
        <dbReference type="Proteomes" id="UP000005234"/>
    </source>
</evidence>
<dbReference type="RefSeq" id="WP_014404501.1">
    <property type="nucleotide sequence ID" value="NC_017033.1"/>
</dbReference>
<dbReference type="AlphaFoldDB" id="H8L191"/>
<organism evidence="6 7">
    <name type="scientific">Frateuria aurantia (strain ATCC 33424 / DSM 6220 / KCTC 2777 / LMG 1558 / NBRC 3245 / NCIMB 13370)</name>
    <name type="common">Acetobacter aurantius</name>
    <dbReference type="NCBI Taxonomy" id="767434"/>
    <lineage>
        <taxon>Bacteria</taxon>
        <taxon>Pseudomonadati</taxon>
        <taxon>Pseudomonadota</taxon>
        <taxon>Gammaproteobacteria</taxon>
        <taxon>Lysobacterales</taxon>
        <taxon>Rhodanobacteraceae</taxon>
        <taxon>Frateuria</taxon>
    </lineage>
</organism>
<reference evidence="6" key="1">
    <citation type="submission" date="2012-02" db="EMBL/GenBank/DDBJ databases">
        <title>The complete genome of Frateuria aurantia DSM 6220.</title>
        <authorList>
            <consortium name="US DOE Joint Genome Institute (JGI-PGF)"/>
            <person name="Lucas S."/>
            <person name="Copeland A."/>
            <person name="Lapidus A."/>
            <person name="Glavina del Rio T."/>
            <person name="Dalin E."/>
            <person name="Tice H."/>
            <person name="Bruce D."/>
            <person name="Goodwin L."/>
            <person name="Pitluck S."/>
            <person name="Peters L."/>
            <person name="Ovchinnikova G."/>
            <person name="Teshima H."/>
            <person name="Kyrpides N."/>
            <person name="Mavromatis K."/>
            <person name="Ivanova N."/>
            <person name="Brettin T."/>
            <person name="Detter J.C."/>
            <person name="Han C."/>
            <person name="Larimer F."/>
            <person name="Land M."/>
            <person name="Hauser L."/>
            <person name="Markowitz V."/>
            <person name="Cheng J.-F."/>
            <person name="Hugenholtz P."/>
            <person name="Woyke T."/>
            <person name="Wu D."/>
            <person name="Brambilla E."/>
            <person name="Klenk H.-P."/>
            <person name="Eisen J.A."/>
        </authorList>
    </citation>
    <scope>NUCLEOTIDE SEQUENCE</scope>
    <source>
        <strain evidence="6">DSM 6220</strain>
    </source>
</reference>
<feature type="region of interest" description="Disordered" evidence="4">
    <location>
        <begin position="476"/>
        <end position="500"/>
    </location>
</feature>
<evidence type="ECO:0000313" key="6">
    <source>
        <dbReference type="EMBL" id="AFC87499.1"/>
    </source>
</evidence>
<dbReference type="InterPro" id="IPR006311">
    <property type="entry name" value="TAT_signal"/>
</dbReference>
<sequence length="694" mass="76819">MATMPVDRRRFLQMSAAAASSPLWPASIARALAVPPATVTGTLDDVQHVVILMQENRSFDHYFGCLRGIRGYGDPRPLTLRNGKPVWQQPLVPGGNETLLPFHLDTRRSGAQCMDDLNHDWKGSHEVWKDHDAWVARKTRMTMGHFTRQDLPFYYALADAFTICDGYHASLFGPTNPNRLFLFSGSSGLSVGNAGRQAVDNVDDGNWTADMSRDNPDWQGALHWSTYAERLEQAGVSWKLYQEYDNFGDNALQSFASFRQLDPDTALYRKGRAWAEGSTAENAASTLGEPLVQAFHRDLDQGRLPQVSWIVAPFALCEHPKATPGYGESLVSRLLESLARHPETWSKTVFLINYDENDGLFDHVPPPIPAIRSELGQSNIDTRGEDYQGVPVGFGIRVPMLVVSPWSRGGWVNSQLFDHTSVIRLLERRFGVAEPNISPWRRSLAGDLTSALDFSRRDAGWPSLPSTRHTIAATDASCRLPPPQPPARQSMPQQEPGQRPARALPYDFEVSLQIGPRGERSLLLDNRGTVGVALNAHTRDDVAGPWFYSVAAGSQMLVAWPEAASRTGPVRWLDIHGPNGFLRQFSHDPTAAAEPRAGTWADPASGELVLSLANPDRIAVELQIEDLYQSRPPRRLTLAAGESLRLSLPLAARYHWYDVSVRCSQRPDYLQRMAGHVETGAASMSDPAIGRATA</sequence>
<dbReference type="InterPro" id="IPR007312">
    <property type="entry name" value="Phosphoesterase"/>
</dbReference>
<feature type="domain" description="Bacterial phospholipase C C-terminal" evidence="5">
    <location>
        <begin position="500"/>
        <end position="586"/>
    </location>
</feature>
<dbReference type="HOGENOM" id="CLU_008770_1_0_6"/>
<dbReference type="PANTHER" id="PTHR31956">
    <property type="entry name" value="NON-SPECIFIC PHOSPHOLIPASE C4-RELATED"/>
    <property type="match status" value="1"/>
</dbReference>
<evidence type="ECO:0000259" key="5">
    <source>
        <dbReference type="Pfam" id="PF05506"/>
    </source>
</evidence>
<dbReference type="Pfam" id="PF04185">
    <property type="entry name" value="Phosphoesterase"/>
    <property type="match status" value="1"/>
</dbReference>
<evidence type="ECO:0000256" key="3">
    <source>
        <dbReference type="ARBA" id="ARBA00022801"/>
    </source>
</evidence>
<feature type="domain" description="Bacterial phospholipase C C-terminal" evidence="5">
    <location>
        <begin position="599"/>
        <end position="676"/>
    </location>
</feature>
<keyword evidence="3" id="KW-0378">Hydrolase</keyword>
<dbReference type="eggNOG" id="COG3511">
    <property type="taxonomic scope" value="Bacteria"/>
</dbReference>
<dbReference type="GO" id="GO:0016042">
    <property type="term" value="P:lipid catabolic process"/>
    <property type="evidence" value="ECO:0007669"/>
    <property type="project" value="InterPro"/>
</dbReference>
<dbReference type="EC" id="3.1.4.3" evidence="2"/>
<dbReference type="STRING" id="767434.Fraau_3176"/>
<gene>
    <name evidence="6" type="ordered locus">Fraau_3176</name>
</gene>
<dbReference type="InterPro" id="IPR008475">
    <property type="entry name" value="PLipase_C_C"/>
</dbReference>
<dbReference type="Pfam" id="PF05506">
    <property type="entry name" value="PLipase_C_C"/>
    <property type="match status" value="2"/>
</dbReference>
<name>H8L191_FRAAD</name>
<evidence type="ECO:0000256" key="1">
    <source>
        <dbReference type="ARBA" id="ARBA00009717"/>
    </source>
</evidence>
<dbReference type="InterPro" id="IPR017767">
    <property type="entry name" value="PC-PLC"/>
</dbReference>
<protein>
    <recommendedName>
        <fullName evidence="2">phospholipase C</fullName>
        <ecNumber evidence="2">3.1.4.3</ecNumber>
    </recommendedName>
</protein>
<proteinExistence type="inferred from homology"/>
<dbReference type="Gene3D" id="3.40.720.10">
    <property type="entry name" value="Alkaline Phosphatase, subunit A"/>
    <property type="match status" value="1"/>
</dbReference>